<reference evidence="2 3" key="1">
    <citation type="submission" date="2016-10" db="EMBL/GenBank/DDBJ databases">
        <authorList>
            <person name="de Groot N.N."/>
        </authorList>
    </citation>
    <scope>NUCLEOTIDE SEQUENCE [LARGE SCALE GENOMIC DNA]</scope>
    <source>
        <strain evidence="2 3">DSM 27375</strain>
    </source>
</reference>
<dbReference type="EMBL" id="FNBL01000001">
    <property type="protein sequence ID" value="SDE73797.1"/>
    <property type="molecule type" value="Genomic_DNA"/>
</dbReference>
<proteinExistence type="predicted"/>
<organism evidence="2 3">
    <name type="scientific">Celeribacter baekdonensis</name>
    <dbReference type="NCBI Taxonomy" id="875171"/>
    <lineage>
        <taxon>Bacteria</taxon>
        <taxon>Pseudomonadati</taxon>
        <taxon>Pseudomonadota</taxon>
        <taxon>Alphaproteobacteria</taxon>
        <taxon>Rhodobacterales</taxon>
        <taxon>Roseobacteraceae</taxon>
        <taxon>Celeribacter</taxon>
    </lineage>
</organism>
<sequence length="97" mass="10479">MTHPFLETAKAALLQRLETENFEKSVSLRIKDVGNLVIFGQGVEISDARADCAIMADQESFEKILAGTLNPMKAALFGKLKIAGDAKTAMKFGAMFG</sequence>
<feature type="domain" description="SCP2" evidence="1">
    <location>
        <begin position="17"/>
        <end position="96"/>
    </location>
</feature>
<dbReference type="Gene3D" id="3.30.1050.10">
    <property type="entry name" value="SCP2 sterol-binding domain"/>
    <property type="match status" value="1"/>
</dbReference>
<dbReference type="Pfam" id="PF02036">
    <property type="entry name" value="SCP2"/>
    <property type="match status" value="1"/>
</dbReference>
<evidence type="ECO:0000313" key="2">
    <source>
        <dbReference type="EMBL" id="SDE73797.1"/>
    </source>
</evidence>
<dbReference type="InterPro" id="IPR036527">
    <property type="entry name" value="SCP2_sterol-bd_dom_sf"/>
</dbReference>
<gene>
    <name evidence="2" type="ORF">SAMN04488117_10132</name>
</gene>
<dbReference type="InterPro" id="IPR003033">
    <property type="entry name" value="SCP2_sterol-bd_dom"/>
</dbReference>
<evidence type="ECO:0000313" key="3">
    <source>
        <dbReference type="Proteomes" id="UP000182284"/>
    </source>
</evidence>
<protein>
    <submittedName>
        <fullName evidence="2">SCP-2 sterol transfer family protein</fullName>
    </submittedName>
</protein>
<name>A0A1G7FD63_9RHOB</name>
<dbReference type="RefSeq" id="WP_074639915.1">
    <property type="nucleotide sequence ID" value="NZ_FNBL01000001.1"/>
</dbReference>
<accession>A0A1G7FD63</accession>
<dbReference type="OrthoDB" id="9809312at2"/>
<dbReference type="AlphaFoldDB" id="A0A1G7FD63"/>
<dbReference type="SUPFAM" id="SSF55718">
    <property type="entry name" value="SCP-like"/>
    <property type="match status" value="1"/>
</dbReference>
<dbReference type="Proteomes" id="UP000182284">
    <property type="component" value="Unassembled WGS sequence"/>
</dbReference>
<evidence type="ECO:0000259" key="1">
    <source>
        <dbReference type="Pfam" id="PF02036"/>
    </source>
</evidence>